<dbReference type="EMBL" id="JAPFFI010000006">
    <property type="protein sequence ID" value="KAJ6391528.1"/>
    <property type="molecule type" value="Genomic_DNA"/>
</dbReference>
<protein>
    <submittedName>
        <fullName evidence="2">Uncharacterized protein</fullName>
    </submittedName>
</protein>
<reference evidence="2" key="2">
    <citation type="journal article" date="2023" name="Int. J. Mol. Sci.">
        <title>De Novo Assembly and Annotation of 11 Diverse Shrub Willow (Salix) Genomes Reveals Novel Gene Organization in Sex-Linked Regions.</title>
        <authorList>
            <person name="Hyden B."/>
            <person name="Feng K."/>
            <person name="Yates T.B."/>
            <person name="Jawdy S."/>
            <person name="Cereghino C."/>
            <person name="Smart L.B."/>
            <person name="Muchero W."/>
        </authorList>
    </citation>
    <scope>NUCLEOTIDE SEQUENCE</scope>
    <source>
        <tissue evidence="2">Shoot tip</tissue>
    </source>
</reference>
<comment type="caution">
    <text evidence="2">The sequence shown here is derived from an EMBL/GenBank/DDBJ whole genome shotgun (WGS) entry which is preliminary data.</text>
</comment>
<keyword evidence="3" id="KW-1185">Reference proteome</keyword>
<gene>
    <name evidence="2" type="ORF">OIU77_025498</name>
</gene>
<reference evidence="2" key="1">
    <citation type="submission" date="2022-10" db="EMBL/GenBank/DDBJ databases">
        <authorList>
            <person name="Hyden B.L."/>
            <person name="Feng K."/>
            <person name="Yates T."/>
            <person name="Jawdy S."/>
            <person name="Smart L.B."/>
            <person name="Muchero W."/>
        </authorList>
    </citation>
    <scope>NUCLEOTIDE SEQUENCE</scope>
    <source>
        <tissue evidence="2">Shoot tip</tissue>
    </source>
</reference>
<sequence>MPTQHPPHPLHRPTAPLQGLTTTRVTPSTQTPSLNCTLCSCLILILTLGTTVRLPTSCQSTPRATTPLSSLHSLNPSFSIATVPSPSLSTNTSLSISRCSLTTSFNR</sequence>
<proteinExistence type="predicted"/>
<feature type="region of interest" description="Disordered" evidence="1">
    <location>
        <begin position="1"/>
        <end position="30"/>
    </location>
</feature>
<evidence type="ECO:0000313" key="3">
    <source>
        <dbReference type="Proteomes" id="UP001141253"/>
    </source>
</evidence>
<name>A0ABQ9BWG6_9ROSI</name>
<accession>A0ABQ9BWG6</accession>
<evidence type="ECO:0000313" key="2">
    <source>
        <dbReference type="EMBL" id="KAJ6391528.1"/>
    </source>
</evidence>
<evidence type="ECO:0000256" key="1">
    <source>
        <dbReference type="SAM" id="MobiDB-lite"/>
    </source>
</evidence>
<dbReference type="Proteomes" id="UP001141253">
    <property type="component" value="Chromosome 2"/>
</dbReference>
<feature type="compositionally biased region" description="Low complexity" evidence="1">
    <location>
        <begin position="21"/>
        <end position="30"/>
    </location>
</feature>
<organism evidence="2 3">
    <name type="scientific">Salix suchowensis</name>
    <dbReference type="NCBI Taxonomy" id="1278906"/>
    <lineage>
        <taxon>Eukaryota</taxon>
        <taxon>Viridiplantae</taxon>
        <taxon>Streptophyta</taxon>
        <taxon>Embryophyta</taxon>
        <taxon>Tracheophyta</taxon>
        <taxon>Spermatophyta</taxon>
        <taxon>Magnoliopsida</taxon>
        <taxon>eudicotyledons</taxon>
        <taxon>Gunneridae</taxon>
        <taxon>Pentapetalae</taxon>
        <taxon>rosids</taxon>
        <taxon>fabids</taxon>
        <taxon>Malpighiales</taxon>
        <taxon>Salicaceae</taxon>
        <taxon>Saliceae</taxon>
        <taxon>Salix</taxon>
    </lineage>
</organism>